<evidence type="ECO:0000256" key="1">
    <source>
        <dbReference type="SAM" id="MobiDB-lite"/>
    </source>
</evidence>
<keyword evidence="3" id="KW-1185">Reference proteome</keyword>
<name>A0A1I2ABN0_9ACTN</name>
<dbReference type="Proteomes" id="UP000198589">
    <property type="component" value="Unassembled WGS sequence"/>
</dbReference>
<feature type="compositionally biased region" description="Basic and acidic residues" evidence="1">
    <location>
        <begin position="40"/>
        <end position="49"/>
    </location>
</feature>
<organism evidence="2 3">
    <name type="scientific">Blastococcus tunisiensis</name>
    <dbReference type="NCBI Taxonomy" id="1798228"/>
    <lineage>
        <taxon>Bacteria</taxon>
        <taxon>Bacillati</taxon>
        <taxon>Actinomycetota</taxon>
        <taxon>Actinomycetes</taxon>
        <taxon>Geodermatophilales</taxon>
        <taxon>Geodermatophilaceae</taxon>
        <taxon>Blastococcus</taxon>
    </lineage>
</organism>
<feature type="region of interest" description="Disordered" evidence="1">
    <location>
        <begin position="1"/>
        <end position="49"/>
    </location>
</feature>
<evidence type="ECO:0000313" key="3">
    <source>
        <dbReference type="Proteomes" id="UP000198589"/>
    </source>
</evidence>
<proteinExistence type="predicted"/>
<feature type="compositionally biased region" description="Basic residues" evidence="1">
    <location>
        <begin position="262"/>
        <end position="272"/>
    </location>
</feature>
<gene>
    <name evidence="2" type="ORF">SAMN05216574_103278</name>
</gene>
<feature type="compositionally biased region" description="Basic and acidic residues" evidence="1">
    <location>
        <begin position="206"/>
        <end position="225"/>
    </location>
</feature>
<evidence type="ECO:0000313" key="2">
    <source>
        <dbReference type="EMBL" id="SFE41415.1"/>
    </source>
</evidence>
<dbReference type="EMBL" id="FOND01000003">
    <property type="protein sequence ID" value="SFE41415.1"/>
    <property type="molecule type" value="Genomic_DNA"/>
</dbReference>
<feature type="region of interest" description="Disordered" evidence="1">
    <location>
        <begin position="350"/>
        <end position="420"/>
    </location>
</feature>
<protein>
    <submittedName>
        <fullName evidence="2">Uncharacterized protein</fullName>
    </submittedName>
</protein>
<dbReference type="AlphaFoldDB" id="A0A1I2ABN0"/>
<feature type="region of interest" description="Disordered" evidence="1">
    <location>
        <begin position="197"/>
        <end position="302"/>
    </location>
</feature>
<dbReference type="STRING" id="1798228.SAMN05216574_103278"/>
<reference evidence="3" key="1">
    <citation type="submission" date="2016-10" db="EMBL/GenBank/DDBJ databases">
        <authorList>
            <person name="Varghese N."/>
            <person name="Submissions S."/>
        </authorList>
    </citation>
    <scope>NUCLEOTIDE SEQUENCE [LARGE SCALE GENOMIC DNA]</scope>
    <source>
        <strain evidence="3">DSM 46838</strain>
    </source>
</reference>
<accession>A0A1I2ABN0</accession>
<sequence>MGSRATARLPIRLGGPECRRDRRRAAASRPPPAFVAHASDGPRDLPEPALHRAGTAQFPAYVAAEPLPSSFAEVLAGHPDEPDAQRAQLVLDPLLPPEFLLRRPPVSRPPVLDPAVELHRQRGIGVPAVHDLQQSVTGPELDLGNEGWQPQRGEDQAAVGLQPGLRPAVGQADSAHRPWYPGHPRLPLEHAAQLCPRRQPAQQRGVDGRDRVHLGPRPSHVDQRACRRGHPVGPAHGDLVVRQCRPGHQPTATPAPPVRIRQLYRRGRRPRPRQAPDPGRGATTEDGGAPVEADRHGESVQSRTAAGPFDLGEVGCGHEHAGAQPHPCPVADGGADLALTDPVVGEVGGGEDAQPAADGLVDGEGDSDCRRHGRTVRDSGSGPTRSPMICGQRTRSWTDPGPGSSDGLGIVGRLRRRRFP</sequence>